<dbReference type="EMBL" id="LWBP01000254">
    <property type="protein sequence ID" value="OQP45652.1"/>
    <property type="molecule type" value="Genomic_DNA"/>
</dbReference>
<evidence type="ECO:0000313" key="2">
    <source>
        <dbReference type="Proteomes" id="UP000192276"/>
    </source>
</evidence>
<dbReference type="STRING" id="550983.A4R26_09110"/>
<protein>
    <submittedName>
        <fullName evidence="1">Uncharacterized protein</fullName>
    </submittedName>
</protein>
<keyword evidence="2" id="KW-1185">Reference proteome</keyword>
<reference evidence="2" key="1">
    <citation type="submission" date="2016-04" db="EMBL/GenBank/DDBJ databases">
        <authorList>
            <person name="Chen L."/>
            <person name="Zhuang W."/>
            <person name="Wang G."/>
        </authorList>
    </citation>
    <scope>NUCLEOTIDE SEQUENCE [LARGE SCALE GENOMIC DNA]</scope>
    <source>
        <strain evidence="2">208</strain>
    </source>
</reference>
<organism evidence="1 2">
    <name type="scientific">Niastella populi</name>
    <dbReference type="NCBI Taxonomy" id="550983"/>
    <lineage>
        <taxon>Bacteria</taxon>
        <taxon>Pseudomonadati</taxon>
        <taxon>Bacteroidota</taxon>
        <taxon>Chitinophagia</taxon>
        <taxon>Chitinophagales</taxon>
        <taxon>Chitinophagaceae</taxon>
        <taxon>Niastella</taxon>
    </lineage>
</organism>
<proteinExistence type="predicted"/>
<sequence>MGRIQLQAVSRKPQAVSRKPIQIQAKGEGLKPQANTIQLHATRHARIQTLDVQTTYRLLYFTSTFYIENSIFNIQYSLIRFPKKRLPHKKEA</sequence>
<accession>A0A1V9EHW0</accession>
<gene>
    <name evidence="1" type="ORF">A4R26_09110</name>
</gene>
<dbReference type="Proteomes" id="UP000192276">
    <property type="component" value="Unassembled WGS sequence"/>
</dbReference>
<dbReference type="AlphaFoldDB" id="A0A1V9EHW0"/>
<comment type="caution">
    <text evidence="1">The sequence shown here is derived from an EMBL/GenBank/DDBJ whole genome shotgun (WGS) entry which is preliminary data.</text>
</comment>
<evidence type="ECO:0000313" key="1">
    <source>
        <dbReference type="EMBL" id="OQP45652.1"/>
    </source>
</evidence>
<name>A0A1V9EHW0_9BACT</name>